<evidence type="ECO:0000313" key="4">
    <source>
        <dbReference type="Proteomes" id="UP000001056"/>
    </source>
</evidence>
<keyword evidence="4" id="KW-1185">Reference proteome</keyword>
<dbReference type="InterPro" id="IPR029063">
    <property type="entry name" value="SAM-dependent_MTases_sf"/>
</dbReference>
<feature type="region of interest" description="Disordered" evidence="2">
    <location>
        <begin position="1"/>
        <end position="72"/>
    </location>
</feature>
<comment type="similarity">
    <text evidence="1">Belongs to the methyltransferase superfamily. LaeA methyltransferase family.</text>
</comment>
<feature type="compositionally biased region" description="Polar residues" evidence="2">
    <location>
        <begin position="10"/>
        <end position="20"/>
    </location>
</feature>
<dbReference type="GO" id="GO:0008168">
    <property type="term" value="F:methyltransferase activity"/>
    <property type="evidence" value="ECO:0007669"/>
    <property type="project" value="TreeGrafter"/>
</dbReference>
<dbReference type="GeneID" id="4389649"/>
<dbReference type="Pfam" id="PF13489">
    <property type="entry name" value="Methyltransf_23"/>
    <property type="match status" value="1"/>
</dbReference>
<proteinExistence type="inferred from homology"/>
<dbReference type="OMA" id="MCADEDP"/>
<protein>
    <recommendedName>
        <fullName evidence="5">Methyltransferase domain-containing protein</fullName>
    </recommendedName>
</protein>
<dbReference type="eggNOG" id="ENOG502R9AN">
    <property type="taxonomic scope" value="Eukaryota"/>
</dbReference>
<dbReference type="SUPFAM" id="SSF53335">
    <property type="entry name" value="S-adenosyl-L-methionine-dependent methyltransferases"/>
    <property type="match status" value="1"/>
</dbReference>
<feature type="compositionally biased region" description="Low complexity" evidence="2">
    <location>
        <begin position="21"/>
        <end position="44"/>
    </location>
</feature>
<evidence type="ECO:0000256" key="2">
    <source>
        <dbReference type="SAM" id="MobiDB-lite"/>
    </source>
</evidence>
<dbReference type="RefSeq" id="XP_001229147.1">
    <property type="nucleotide sequence ID" value="XM_001229146.1"/>
</dbReference>
<organism evidence="3 4">
    <name type="scientific">Chaetomium globosum (strain ATCC 6205 / CBS 148.51 / DSM 1962 / NBRC 6347 / NRRL 1970)</name>
    <name type="common">Soil fungus</name>
    <dbReference type="NCBI Taxonomy" id="306901"/>
    <lineage>
        <taxon>Eukaryota</taxon>
        <taxon>Fungi</taxon>
        <taxon>Dikarya</taxon>
        <taxon>Ascomycota</taxon>
        <taxon>Pezizomycotina</taxon>
        <taxon>Sordariomycetes</taxon>
        <taxon>Sordariomycetidae</taxon>
        <taxon>Sordariales</taxon>
        <taxon>Chaetomiaceae</taxon>
        <taxon>Chaetomium</taxon>
    </lineage>
</organism>
<dbReference type="OrthoDB" id="2013972at2759"/>
<evidence type="ECO:0000313" key="3">
    <source>
        <dbReference type="EMBL" id="EAQ90696.1"/>
    </source>
</evidence>
<evidence type="ECO:0008006" key="5">
    <source>
        <dbReference type="Google" id="ProtNLM"/>
    </source>
</evidence>
<name>Q2HAX3_CHAGB</name>
<dbReference type="HOGENOM" id="CLU_010595_1_0_1"/>
<accession>Q2HAX3</accession>
<sequence length="365" mass="39993">MGDSSRKGSKSPTSPGSATKASPPRAASGSPGPVSPQSAASPPGNTGPLEADDDERDSDVDSLFSTTGVSDTTSVSSSIFKFREENGRTYHAYRASEAAYFLPNDETENERLGKSAPRLRNRLHRAHWHPDLQHNLFLLCQDNHLFLSPAGKDKPLNRVLDAGTGTGIWAIEFAYEASVPPNAEFFVDDLESDWAFATKFDFIYARMLTGSIKNWPRLIGQFYQYLNPGGYAELADVLPLSCDDGSLPEGSPLAQWNRYLVEASEKHGASMKSAASYKQQLLDAGFQDVVQTEYKWPINTWAKDSKHKEIEHSFRYPGGQYNALHQYPGLVGHRGGNLSGRCPEGLEGPKHTCLLAHGGCLWAEA</sequence>
<feature type="compositionally biased region" description="Acidic residues" evidence="2">
    <location>
        <begin position="50"/>
        <end position="60"/>
    </location>
</feature>
<dbReference type="InParanoid" id="Q2HAX3"/>
<dbReference type="AlphaFoldDB" id="Q2HAX3"/>
<gene>
    <name evidence="3" type="ORF">CHGG_02631</name>
</gene>
<dbReference type="CDD" id="cd02440">
    <property type="entry name" value="AdoMet_MTases"/>
    <property type="match status" value="1"/>
</dbReference>
<dbReference type="Proteomes" id="UP000001056">
    <property type="component" value="Unassembled WGS sequence"/>
</dbReference>
<dbReference type="PANTHER" id="PTHR43591:SF31">
    <property type="entry name" value="LAEA-LIKE, PUTATIVE (AFU_ORTHOLOGUE AFUA_8G01930)-RELATED"/>
    <property type="match status" value="1"/>
</dbReference>
<reference evidence="4" key="1">
    <citation type="journal article" date="2015" name="Genome Announc.">
        <title>Draft genome sequence of the cellulolytic fungus Chaetomium globosum.</title>
        <authorList>
            <person name="Cuomo C.A."/>
            <person name="Untereiner W.A."/>
            <person name="Ma L.-J."/>
            <person name="Grabherr M."/>
            <person name="Birren B.W."/>
        </authorList>
    </citation>
    <scope>NUCLEOTIDE SEQUENCE [LARGE SCALE GENOMIC DNA]</scope>
    <source>
        <strain evidence="4">ATCC 6205 / CBS 148.51 / DSM 1962 / NBRC 6347 / NRRL 1970</strain>
    </source>
</reference>
<dbReference type="EMBL" id="CH408030">
    <property type="protein sequence ID" value="EAQ90696.1"/>
    <property type="molecule type" value="Genomic_DNA"/>
</dbReference>
<dbReference type="Gene3D" id="3.40.50.150">
    <property type="entry name" value="Vaccinia Virus protein VP39"/>
    <property type="match status" value="1"/>
</dbReference>
<dbReference type="VEuPathDB" id="FungiDB:CHGG_02631"/>
<dbReference type="PANTHER" id="PTHR43591">
    <property type="entry name" value="METHYLTRANSFERASE"/>
    <property type="match status" value="1"/>
</dbReference>
<evidence type="ECO:0000256" key="1">
    <source>
        <dbReference type="ARBA" id="ARBA00038158"/>
    </source>
</evidence>